<dbReference type="Gene3D" id="1.10.760.10">
    <property type="entry name" value="Cytochrome c-like domain"/>
    <property type="match status" value="1"/>
</dbReference>
<keyword evidence="5" id="KW-0472">Membrane</keyword>
<dbReference type="Pfam" id="PF00034">
    <property type="entry name" value="Cytochrom_C"/>
    <property type="match status" value="1"/>
</dbReference>
<dbReference type="Proteomes" id="UP001164705">
    <property type="component" value="Chromosome"/>
</dbReference>
<keyword evidence="1 4" id="KW-0349">Heme</keyword>
<organism evidence="7 8">
    <name type="scientific">Lacinutrix neustonica</name>
    <dbReference type="NCBI Taxonomy" id="2980107"/>
    <lineage>
        <taxon>Bacteria</taxon>
        <taxon>Pseudomonadati</taxon>
        <taxon>Bacteroidota</taxon>
        <taxon>Flavobacteriia</taxon>
        <taxon>Flavobacteriales</taxon>
        <taxon>Flavobacteriaceae</taxon>
        <taxon>Lacinutrix</taxon>
    </lineage>
</organism>
<keyword evidence="5" id="KW-1133">Transmembrane helix</keyword>
<sequence length="146" mass="17079">MKKLTNRILIISSGFLILTIGISYFLYSFSKAQYPGCATEIPQNFCGTVSPNLTDNATEGKKIFNINCAACHKLDKNMTGPALRGIHSRREFPYENYLFDFITKEDSLNKINDRYTKILNEEYNYKFDHNFHLTKIEFEYLMEYIK</sequence>
<dbReference type="KEGG" id="lnu:N7U66_20585"/>
<feature type="domain" description="Cytochrome c" evidence="6">
    <location>
        <begin position="55"/>
        <end position="146"/>
    </location>
</feature>
<evidence type="ECO:0000256" key="5">
    <source>
        <dbReference type="SAM" id="Phobius"/>
    </source>
</evidence>
<evidence type="ECO:0000256" key="3">
    <source>
        <dbReference type="ARBA" id="ARBA00023004"/>
    </source>
</evidence>
<dbReference type="RefSeq" id="WP_267676737.1">
    <property type="nucleotide sequence ID" value="NZ_CP113088.1"/>
</dbReference>
<protein>
    <submittedName>
        <fullName evidence="7">Cytochrome c</fullName>
    </submittedName>
</protein>
<dbReference type="PROSITE" id="PS51007">
    <property type="entry name" value="CYTC"/>
    <property type="match status" value="1"/>
</dbReference>
<reference evidence="7" key="1">
    <citation type="submission" date="2022-11" db="EMBL/GenBank/DDBJ databases">
        <title>Lacinutrix neustonica HL-RS19T sp. nov., isolated from the surface microlayer sample of brackish Lake Shihwa.</title>
        <authorList>
            <person name="Choi J.Y."/>
            <person name="Hwang C.Y."/>
        </authorList>
    </citation>
    <scope>NUCLEOTIDE SEQUENCE</scope>
    <source>
        <strain evidence="7">HL-RS19</strain>
    </source>
</reference>
<keyword evidence="5" id="KW-0812">Transmembrane</keyword>
<dbReference type="InterPro" id="IPR009056">
    <property type="entry name" value="Cyt_c-like_dom"/>
</dbReference>
<dbReference type="GO" id="GO:0046872">
    <property type="term" value="F:metal ion binding"/>
    <property type="evidence" value="ECO:0007669"/>
    <property type="project" value="UniProtKB-KW"/>
</dbReference>
<gene>
    <name evidence="7" type="ORF">N7U66_20585</name>
</gene>
<evidence type="ECO:0000313" key="7">
    <source>
        <dbReference type="EMBL" id="WAC02140.1"/>
    </source>
</evidence>
<dbReference type="EMBL" id="CP113088">
    <property type="protein sequence ID" value="WAC02140.1"/>
    <property type="molecule type" value="Genomic_DNA"/>
</dbReference>
<accession>A0A9E8MWA7</accession>
<keyword evidence="8" id="KW-1185">Reference proteome</keyword>
<dbReference type="AlphaFoldDB" id="A0A9E8MWA7"/>
<evidence type="ECO:0000256" key="4">
    <source>
        <dbReference type="PROSITE-ProRule" id="PRU00433"/>
    </source>
</evidence>
<evidence type="ECO:0000256" key="1">
    <source>
        <dbReference type="ARBA" id="ARBA00022617"/>
    </source>
</evidence>
<keyword evidence="3 4" id="KW-0408">Iron</keyword>
<proteinExistence type="predicted"/>
<evidence type="ECO:0000256" key="2">
    <source>
        <dbReference type="ARBA" id="ARBA00022723"/>
    </source>
</evidence>
<dbReference type="GO" id="GO:0009055">
    <property type="term" value="F:electron transfer activity"/>
    <property type="evidence" value="ECO:0007669"/>
    <property type="project" value="InterPro"/>
</dbReference>
<dbReference type="InterPro" id="IPR036909">
    <property type="entry name" value="Cyt_c-like_dom_sf"/>
</dbReference>
<evidence type="ECO:0000313" key="8">
    <source>
        <dbReference type="Proteomes" id="UP001164705"/>
    </source>
</evidence>
<dbReference type="GO" id="GO:0020037">
    <property type="term" value="F:heme binding"/>
    <property type="evidence" value="ECO:0007669"/>
    <property type="project" value="InterPro"/>
</dbReference>
<feature type="transmembrane region" description="Helical" evidence="5">
    <location>
        <begin position="7"/>
        <end position="27"/>
    </location>
</feature>
<keyword evidence="2 4" id="KW-0479">Metal-binding</keyword>
<dbReference type="SUPFAM" id="SSF46626">
    <property type="entry name" value="Cytochrome c"/>
    <property type="match status" value="1"/>
</dbReference>
<evidence type="ECO:0000259" key="6">
    <source>
        <dbReference type="PROSITE" id="PS51007"/>
    </source>
</evidence>
<name>A0A9E8MWA7_9FLAO</name>